<gene>
    <name evidence="7" type="ORF">EDC56_0377</name>
</gene>
<keyword evidence="8" id="KW-1185">Reference proteome</keyword>
<proteinExistence type="inferred from homology"/>
<dbReference type="GO" id="GO:0019646">
    <property type="term" value="P:aerobic electron transport chain"/>
    <property type="evidence" value="ECO:0007669"/>
    <property type="project" value="TreeGrafter"/>
</dbReference>
<evidence type="ECO:0000313" key="7">
    <source>
        <dbReference type="EMBL" id="ROS04861.1"/>
    </source>
</evidence>
<dbReference type="InterPro" id="IPR023753">
    <property type="entry name" value="FAD/NAD-binding_dom"/>
</dbReference>
<dbReference type="SUPFAM" id="SSF51905">
    <property type="entry name" value="FAD/NAD(P)-binding domain"/>
    <property type="match status" value="1"/>
</dbReference>
<evidence type="ECO:0000259" key="6">
    <source>
        <dbReference type="Pfam" id="PF07992"/>
    </source>
</evidence>
<dbReference type="AlphaFoldDB" id="A0A3N2DYE2"/>
<evidence type="ECO:0000256" key="4">
    <source>
        <dbReference type="ARBA" id="ARBA00022827"/>
    </source>
</evidence>
<sequence>MKNILIIGGGAGGLPLATYLGKKLGKKGLAKITLVDSNHSHIWKPRFHEVATGSLDSDLDSVSYRAHSGINHYEFEQGTLTSIDRESKTVQLAAIIDEQGETILPQRSLAYDYLCLTIGSRSNDFGVKGVQENCCFLDSSEQADRFRTRFLNACLKTNHSKQPLSISILGGGATGVELAAEIHHAVDMLKLYGHGELDRSLLNVQLIEAGPRILPALKERISYSAHEQLESMGVKVHTGTAVTSVGHDGFHIKDGSVIGGDILVWAAGILAPKFLSEIEGLESNRINQLLVKPTLQTTNDDTIFALGDCCSCMGDDGKPIAPRAQAAQQMAKQTATNLVNLIKGKPLEDFHYDDKGSLVSLSKFASVGYMMGSLRGSNFFVEGWLARIMYIGLYRFHQAALYGWPKTILLLMAGRFNRLVRPRLKLH</sequence>
<name>A0A3N2DYE2_9GAMM</name>
<keyword evidence="4" id="KW-0274">FAD</keyword>
<reference evidence="7 8" key="1">
    <citation type="submission" date="2018-11" db="EMBL/GenBank/DDBJ databases">
        <title>Genomic Encyclopedia of Type Strains, Phase IV (KMG-IV): sequencing the most valuable type-strain genomes for metagenomic binning, comparative biology and taxonomic classification.</title>
        <authorList>
            <person name="Goeker M."/>
        </authorList>
    </citation>
    <scope>NUCLEOTIDE SEQUENCE [LARGE SCALE GENOMIC DNA]</scope>
    <source>
        <strain evidence="7 8">DSM 100316</strain>
    </source>
</reference>
<evidence type="ECO:0000256" key="5">
    <source>
        <dbReference type="ARBA" id="ARBA00023002"/>
    </source>
</evidence>
<evidence type="ECO:0000256" key="2">
    <source>
        <dbReference type="ARBA" id="ARBA00005272"/>
    </source>
</evidence>
<keyword evidence="3" id="KW-0285">Flavoprotein</keyword>
<dbReference type="InterPro" id="IPR036188">
    <property type="entry name" value="FAD/NAD-bd_sf"/>
</dbReference>
<comment type="cofactor">
    <cofactor evidence="1">
        <name>FAD</name>
        <dbReference type="ChEBI" id="CHEBI:57692"/>
    </cofactor>
</comment>
<dbReference type="PANTHER" id="PTHR42913:SF3">
    <property type="entry name" value="64 KDA MITOCHONDRIAL NADH DEHYDROGENASE (EUROFUNG)"/>
    <property type="match status" value="1"/>
</dbReference>
<dbReference type="PRINTS" id="PR00368">
    <property type="entry name" value="FADPNR"/>
</dbReference>
<dbReference type="EMBL" id="RKHR01000003">
    <property type="protein sequence ID" value="ROS04861.1"/>
    <property type="molecule type" value="Genomic_DNA"/>
</dbReference>
<evidence type="ECO:0000256" key="3">
    <source>
        <dbReference type="ARBA" id="ARBA00022630"/>
    </source>
</evidence>
<dbReference type="OrthoDB" id="9781621at2"/>
<accession>A0A3N2DYE2</accession>
<protein>
    <submittedName>
        <fullName evidence="7">NADH dehydrogenase</fullName>
    </submittedName>
</protein>
<comment type="caution">
    <text evidence="7">The sequence shown here is derived from an EMBL/GenBank/DDBJ whole genome shotgun (WGS) entry which is preliminary data.</text>
</comment>
<dbReference type="Proteomes" id="UP000275394">
    <property type="component" value="Unassembled WGS sequence"/>
</dbReference>
<keyword evidence="5" id="KW-0560">Oxidoreductase</keyword>
<comment type="similarity">
    <text evidence="2">Belongs to the NADH dehydrogenase family.</text>
</comment>
<dbReference type="PRINTS" id="PR00411">
    <property type="entry name" value="PNDRDTASEI"/>
</dbReference>
<organism evidence="7 8">
    <name type="scientific">Sinobacterium caligoides</name>
    <dbReference type="NCBI Taxonomy" id="933926"/>
    <lineage>
        <taxon>Bacteria</taxon>
        <taxon>Pseudomonadati</taxon>
        <taxon>Pseudomonadota</taxon>
        <taxon>Gammaproteobacteria</taxon>
        <taxon>Cellvibrionales</taxon>
        <taxon>Spongiibacteraceae</taxon>
        <taxon>Sinobacterium</taxon>
    </lineage>
</organism>
<dbReference type="Pfam" id="PF07992">
    <property type="entry name" value="Pyr_redox_2"/>
    <property type="match status" value="1"/>
</dbReference>
<feature type="domain" description="FAD/NAD(P)-binding" evidence="6">
    <location>
        <begin position="3"/>
        <end position="331"/>
    </location>
</feature>
<dbReference type="PANTHER" id="PTHR42913">
    <property type="entry name" value="APOPTOSIS-INDUCING FACTOR 1"/>
    <property type="match status" value="1"/>
</dbReference>
<dbReference type="Gene3D" id="3.50.50.100">
    <property type="match status" value="1"/>
</dbReference>
<dbReference type="InterPro" id="IPR051169">
    <property type="entry name" value="NADH-Q_oxidoreductase"/>
</dbReference>
<dbReference type="GO" id="GO:0003955">
    <property type="term" value="F:NAD(P)H dehydrogenase (quinone) activity"/>
    <property type="evidence" value="ECO:0007669"/>
    <property type="project" value="TreeGrafter"/>
</dbReference>
<evidence type="ECO:0000256" key="1">
    <source>
        <dbReference type="ARBA" id="ARBA00001974"/>
    </source>
</evidence>
<evidence type="ECO:0000313" key="8">
    <source>
        <dbReference type="Proteomes" id="UP000275394"/>
    </source>
</evidence>
<dbReference type="RefSeq" id="WP_123710824.1">
    <property type="nucleotide sequence ID" value="NZ_RKHR01000003.1"/>
</dbReference>